<organism evidence="1 2">
    <name type="scientific">Paramuricea clavata</name>
    <name type="common">Red gorgonian</name>
    <name type="synonym">Violescent sea-whip</name>
    <dbReference type="NCBI Taxonomy" id="317549"/>
    <lineage>
        <taxon>Eukaryota</taxon>
        <taxon>Metazoa</taxon>
        <taxon>Cnidaria</taxon>
        <taxon>Anthozoa</taxon>
        <taxon>Octocorallia</taxon>
        <taxon>Malacalcyonacea</taxon>
        <taxon>Plexauridae</taxon>
        <taxon>Paramuricea</taxon>
    </lineage>
</organism>
<evidence type="ECO:0000313" key="2">
    <source>
        <dbReference type="Proteomes" id="UP001152795"/>
    </source>
</evidence>
<gene>
    <name evidence="1" type="ORF">PACLA_8A079633</name>
</gene>
<dbReference type="Proteomes" id="UP001152795">
    <property type="component" value="Unassembled WGS sequence"/>
</dbReference>
<sequence>MLKVLITESHIRLRTYQRRIEEHRNAIFTTTNNTSDAKLLQDTINNITQEYQSKKRTEFKGNSIIQDHTNVTITTQTHAKKLDFIADLESALRNTELTEETKNNIHHQVTTNLLHLNHPIDLTKQEREALEDLKKDDDIVILPAYKGRMTVVMDKSDHNQ</sequence>
<evidence type="ECO:0000313" key="1">
    <source>
        <dbReference type="EMBL" id="CAB3985349.1"/>
    </source>
</evidence>
<accession>A0A6S7G8C8</accession>
<keyword evidence="2" id="KW-1185">Reference proteome</keyword>
<name>A0A6S7G8C8_PARCT</name>
<proteinExistence type="predicted"/>
<protein>
    <submittedName>
        <fullName evidence="1">Uncharacterized protein</fullName>
    </submittedName>
</protein>
<dbReference type="OrthoDB" id="6287939at2759"/>
<reference evidence="1" key="1">
    <citation type="submission" date="2020-04" db="EMBL/GenBank/DDBJ databases">
        <authorList>
            <person name="Alioto T."/>
            <person name="Alioto T."/>
            <person name="Gomez Garrido J."/>
        </authorList>
    </citation>
    <scope>NUCLEOTIDE SEQUENCE</scope>
    <source>
        <strain evidence="1">A484AB</strain>
    </source>
</reference>
<dbReference type="EMBL" id="CACRXK020000860">
    <property type="protein sequence ID" value="CAB3985349.1"/>
    <property type="molecule type" value="Genomic_DNA"/>
</dbReference>
<dbReference type="AlphaFoldDB" id="A0A6S7G8C8"/>
<comment type="caution">
    <text evidence="1">The sequence shown here is derived from an EMBL/GenBank/DDBJ whole genome shotgun (WGS) entry which is preliminary data.</text>
</comment>